<dbReference type="STRING" id="1454201.NMS_1706"/>
<dbReference type="Proteomes" id="UP000031760">
    <property type="component" value="Chromosome"/>
</dbReference>
<evidence type="ECO:0000313" key="3">
    <source>
        <dbReference type="Proteomes" id="UP000031760"/>
    </source>
</evidence>
<evidence type="ECO:0008006" key="4">
    <source>
        <dbReference type="Google" id="ProtNLM"/>
    </source>
</evidence>
<sequence>MYFGLNFKISTLKKNYLIPIVLLLTAFCGAQTTQVPGYIIKENGTKSSVYFERSNYNVTPEMIYYATSKGGDLNGYEIDQIEEFGYDDNSVRFKKFKVQVNKSSFKENDASPGKDPVLKKETILLEQIVEGAIDLYAYRTSRNTSYYAAREMQTPELLVYNVYSNSVEGISKNTDYRRTLFEGYGCDSFISSIIADVDYDEKDLTKYILKTNECNGAPAAVFETQSNYKPWSILVGLAVNFNTITADFTTAIRGDAEFGGTSFSPNLRAEYNLDPANNKFTLVGELAYASFNDTAIYFENNQSDFNRQETEAEITYNTLSIGIGPRYYIYASDNLRFYPGVQIQYNSVLSSSELLYDEPARNRVFATDFSFNILAGVEISRKISAEVKLRLRNSFTTANASPAELVGTISSVGLVYRLL</sequence>
<dbReference type="AlphaFoldDB" id="W8VRN4"/>
<dbReference type="HOGENOM" id="CLU_655251_0_0_10"/>
<keyword evidence="1" id="KW-0732">Signal</keyword>
<keyword evidence="3" id="KW-1185">Reference proteome</keyword>
<protein>
    <recommendedName>
        <fullName evidence="4">Outer membrane protein beta-barrel domain-containing protein</fullName>
    </recommendedName>
</protein>
<evidence type="ECO:0000256" key="1">
    <source>
        <dbReference type="SAM" id="SignalP"/>
    </source>
</evidence>
<reference evidence="2 3" key="1">
    <citation type="journal article" date="2014" name="Proc. Natl. Acad. Sci. U.S.A.">
        <title>Functional characterization of flavobacteria rhodopsins reveals a unique class of light-driven chloride pump in bacteria.</title>
        <authorList>
            <person name="Yoshizawa S."/>
            <person name="Kumagai Y."/>
            <person name="Kim H."/>
            <person name="Ogura Y."/>
            <person name="Hayashi T."/>
            <person name="Iwasaki W."/>
            <person name="DeLong E.F."/>
            <person name="Kogure K."/>
        </authorList>
    </citation>
    <scope>NUCLEOTIDE SEQUENCE [LARGE SCALE GENOMIC DNA]</scope>
    <source>
        <strain evidence="2 3">S1-08</strain>
    </source>
</reference>
<name>W8VRN4_9FLAO</name>
<organism evidence="2 3">
    <name type="scientific">Nonlabens marinus S1-08</name>
    <dbReference type="NCBI Taxonomy" id="1454201"/>
    <lineage>
        <taxon>Bacteria</taxon>
        <taxon>Pseudomonadati</taxon>
        <taxon>Bacteroidota</taxon>
        <taxon>Flavobacteriia</taxon>
        <taxon>Flavobacteriales</taxon>
        <taxon>Flavobacteriaceae</taxon>
        <taxon>Nonlabens</taxon>
    </lineage>
</organism>
<dbReference type="InterPro" id="IPR011250">
    <property type="entry name" value="OMP/PagP_B-barrel"/>
</dbReference>
<feature type="signal peptide" evidence="1">
    <location>
        <begin position="1"/>
        <end position="30"/>
    </location>
</feature>
<dbReference type="SUPFAM" id="SSF56925">
    <property type="entry name" value="OMPA-like"/>
    <property type="match status" value="1"/>
</dbReference>
<accession>W8VRN4</accession>
<feature type="chain" id="PRO_5004914171" description="Outer membrane protein beta-barrel domain-containing protein" evidence="1">
    <location>
        <begin position="31"/>
        <end position="419"/>
    </location>
</feature>
<dbReference type="EMBL" id="AP014548">
    <property type="protein sequence ID" value="BAO55715.1"/>
    <property type="molecule type" value="Genomic_DNA"/>
</dbReference>
<dbReference type="KEGG" id="nmf:NMS_1706"/>
<gene>
    <name evidence="2" type="ORF">NMS_1706</name>
</gene>
<proteinExistence type="predicted"/>
<evidence type="ECO:0000313" key="2">
    <source>
        <dbReference type="EMBL" id="BAO55715.1"/>
    </source>
</evidence>